<evidence type="ECO:0000256" key="3">
    <source>
        <dbReference type="ARBA" id="ARBA00012744"/>
    </source>
</evidence>
<organism evidence="8 9">
    <name type="scientific">Acetoanaerobium pronyense</name>
    <dbReference type="NCBI Taxonomy" id="1482736"/>
    <lineage>
        <taxon>Bacteria</taxon>
        <taxon>Bacillati</taxon>
        <taxon>Bacillota</taxon>
        <taxon>Clostridia</taxon>
        <taxon>Peptostreptococcales</taxon>
        <taxon>Filifactoraceae</taxon>
        <taxon>Acetoanaerobium</taxon>
    </lineage>
</organism>
<dbReference type="InterPro" id="IPR013783">
    <property type="entry name" value="Ig-like_fold"/>
</dbReference>
<dbReference type="SMART" id="SM01217">
    <property type="entry name" value="Fn3_like"/>
    <property type="match status" value="1"/>
</dbReference>
<evidence type="ECO:0000256" key="2">
    <source>
        <dbReference type="ARBA" id="ARBA00005336"/>
    </source>
</evidence>
<evidence type="ECO:0000256" key="1">
    <source>
        <dbReference type="ARBA" id="ARBA00000448"/>
    </source>
</evidence>
<dbReference type="Gene3D" id="3.20.20.300">
    <property type="entry name" value="Glycoside hydrolase, family 3, N-terminal domain"/>
    <property type="match status" value="1"/>
</dbReference>
<reference evidence="8 9" key="1">
    <citation type="submission" date="2021-03" db="EMBL/GenBank/DDBJ databases">
        <title>Genomic Encyclopedia of Type Strains, Phase IV (KMG-IV): sequencing the most valuable type-strain genomes for metagenomic binning, comparative biology and taxonomic classification.</title>
        <authorList>
            <person name="Goeker M."/>
        </authorList>
    </citation>
    <scope>NUCLEOTIDE SEQUENCE [LARGE SCALE GENOMIC DNA]</scope>
    <source>
        <strain evidence="8 9">DSM 27512</strain>
    </source>
</reference>
<evidence type="ECO:0000313" key="9">
    <source>
        <dbReference type="Proteomes" id="UP001314903"/>
    </source>
</evidence>
<dbReference type="SUPFAM" id="SSF51445">
    <property type="entry name" value="(Trans)glycosidases"/>
    <property type="match status" value="1"/>
</dbReference>
<gene>
    <name evidence="8" type="ORF">J2Z35_000690</name>
</gene>
<dbReference type="Proteomes" id="UP001314903">
    <property type="component" value="Unassembled WGS sequence"/>
</dbReference>
<feature type="domain" description="Fibronectin type III-like" evidence="7">
    <location>
        <begin position="643"/>
        <end position="712"/>
    </location>
</feature>
<name>A0ABS4KGJ3_9FIRM</name>
<comment type="similarity">
    <text evidence="2">Belongs to the glycosyl hydrolase 3 family.</text>
</comment>
<dbReference type="GO" id="GO:0008422">
    <property type="term" value="F:beta-glucosidase activity"/>
    <property type="evidence" value="ECO:0007669"/>
    <property type="project" value="UniProtKB-EC"/>
</dbReference>
<dbReference type="Pfam" id="PF14310">
    <property type="entry name" value="Fn3-like"/>
    <property type="match status" value="1"/>
</dbReference>
<dbReference type="Gene3D" id="3.40.50.1700">
    <property type="entry name" value="Glycoside hydrolase family 3 C-terminal domain"/>
    <property type="match status" value="1"/>
</dbReference>
<dbReference type="PRINTS" id="PR00133">
    <property type="entry name" value="GLHYDRLASE3"/>
</dbReference>
<dbReference type="Gene3D" id="2.60.40.10">
    <property type="entry name" value="Immunoglobulins"/>
    <property type="match status" value="1"/>
</dbReference>
<dbReference type="SUPFAM" id="SSF52279">
    <property type="entry name" value="Beta-D-glucan exohydrolase, C-terminal domain"/>
    <property type="match status" value="1"/>
</dbReference>
<dbReference type="InterPro" id="IPR036881">
    <property type="entry name" value="Glyco_hydro_3_C_sf"/>
</dbReference>
<proteinExistence type="inferred from homology"/>
<evidence type="ECO:0000256" key="6">
    <source>
        <dbReference type="ARBA" id="ARBA00023295"/>
    </source>
</evidence>
<keyword evidence="6 8" id="KW-0326">Glycosidase</keyword>
<keyword evidence="4" id="KW-0732">Signal</keyword>
<dbReference type="RefSeq" id="WP_209659361.1">
    <property type="nucleotide sequence ID" value="NZ_JAGGLI010000005.1"/>
</dbReference>
<dbReference type="PANTHER" id="PTHR30620">
    <property type="entry name" value="PERIPLASMIC BETA-GLUCOSIDASE-RELATED"/>
    <property type="match status" value="1"/>
</dbReference>
<dbReference type="Pfam" id="PF01915">
    <property type="entry name" value="Glyco_hydro_3_C"/>
    <property type="match status" value="1"/>
</dbReference>
<evidence type="ECO:0000313" key="8">
    <source>
        <dbReference type="EMBL" id="MBP2026898.1"/>
    </source>
</evidence>
<dbReference type="PANTHER" id="PTHR30620:SF16">
    <property type="entry name" value="LYSOSOMAL BETA GLUCOSIDASE"/>
    <property type="match status" value="1"/>
</dbReference>
<sequence length="725" mass="81234">MSKIYQNPYYSSSERAKDLLKIMTIEEKIGQMCQMDGRIDTEKWVIERGIGSVLHVTGEMIGDIQKMADKTRLKIPVLIGIDAIHGHAFHSGATVFNSQLSMACSWNKKMIERMAKITAIEVALTGIHWTFSPVLCIARDMRWGRVGETFGEDPYLISELGEAMIKGYQGESLFHDYSILACAKHFAGYGETVGGRDSSDAEVSRRKLREIFFKPFKKAVETGVSSIMAGYNSIDGTPCSSNSWLLKDVLNEWNFEGFVVTDWNNIGNLHHIQKVAENMKEASRLGIESGNHMMMSTPEFYEEALNLAKKGEVSLDMIDDACYRILKLKFELGLFDGRKTLESITEKSLIGCPSHVKEAYNLVAESIVMLKNSSILPLRDNIKKIAVIGPNADDIQAQLGDWSFGTREHPHIPTWDYHRDYDASNVVTVLGGLRDRGNKKGVEISYHKGCSSEKEDESEIKRAIEIAEESDIIIAVVGDTNIQNGEMRDRSDINLRGSQNSLLKELKNTKKPLITVLICGKPLDINWIEENSDGVLLAFNPGQEGGNAIADIIFGYQNPSGKLPISFPKSVGQQPVYYNALPGWHSDRYIELDSRPLYPFGYGLSYSRFGYSNLKVSKEVLNKNDILTVSVSVFNSSSQKGMEIVQLYVNDIYSTVVTPCKELKGFKKIEMPPNEMKTVTFEIPISSLGFYNEMEEYCIEKGEFEVMVGSSSKDEDLLKKTIRVS</sequence>
<dbReference type="Pfam" id="PF00933">
    <property type="entry name" value="Glyco_hydro_3"/>
    <property type="match status" value="1"/>
</dbReference>
<dbReference type="InterPro" id="IPR036962">
    <property type="entry name" value="Glyco_hydro_3_N_sf"/>
</dbReference>
<comment type="catalytic activity">
    <reaction evidence="1">
        <text>Hydrolysis of terminal, non-reducing beta-D-glucosyl residues with release of beta-D-glucose.</text>
        <dbReference type="EC" id="3.2.1.21"/>
    </reaction>
</comment>
<dbReference type="InterPro" id="IPR001764">
    <property type="entry name" value="Glyco_hydro_3_N"/>
</dbReference>
<keyword evidence="9" id="KW-1185">Reference proteome</keyword>
<evidence type="ECO:0000256" key="4">
    <source>
        <dbReference type="ARBA" id="ARBA00022729"/>
    </source>
</evidence>
<dbReference type="InterPro" id="IPR026891">
    <property type="entry name" value="Fn3-like"/>
</dbReference>
<dbReference type="InterPro" id="IPR051915">
    <property type="entry name" value="Cellulose_Degrad_GH3"/>
</dbReference>
<keyword evidence="5 8" id="KW-0378">Hydrolase</keyword>
<dbReference type="EMBL" id="JAGGLI010000005">
    <property type="protein sequence ID" value="MBP2026898.1"/>
    <property type="molecule type" value="Genomic_DNA"/>
</dbReference>
<protein>
    <recommendedName>
        <fullName evidence="3">beta-glucosidase</fullName>
        <ecNumber evidence="3">3.2.1.21</ecNumber>
    </recommendedName>
</protein>
<dbReference type="EC" id="3.2.1.21" evidence="3"/>
<dbReference type="InterPro" id="IPR017853">
    <property type="entry name" value="GH"/>
</dbReference>
<dbReference type="InterPro" id="IPR002772">
    <property type="entry name" value="Glyco_hydro_3_C"/>
</dbReference>
<accession>A0ABS4KGJ3</accession>
<evidence type="ECO:0000256" key="5">
    <source>
        <dbReference type="ARBA" id="ARBA00022801"/>
    </source>
</evidence>
<evidence type="ECO:0000259" key="7">
    <source>
        <dbReference type="SMART" id="SM01217"/>
    </source>
</evidence>
<comment type="caution">
    <text evidence="8">The sequence shown here is derived from an EMBL/GenBank/DDBJ whole genome shotgun (WGS) entry which is preliminary data.</text>
</comment>